<reference evidence="2 3" key="1">
    <citation type="journal article" date="2012" name="Science">
        <title>The Paleozoic origin of enzymatic lignin decomposition reconstructed from 31 fungal genomes.</title>
        <authorList>
            <person name="Floudas D."/>
            <person name="Binder M."/>
            <person name="Riley R."/>
            <person name="Barry K."/>
            <person name="Blanchette R.A."/>
            <person name="Henrissat B."/>
            <person name="Martinez A.T."/>
            <person name="Otillar R."/>
            <person name="Spatafora J.W."/>
            <person name="Yadav J.S."/>
            <person name="Aerts A."/>
            <person name="Benoit I."/>
            <person name="Boyd A."/>
            <person name="Carlson A."/>
            <person name="Copeland A."/>
            <person name="Coutinho P.M."/>
            <person name="de Vries R.P."/>
            <person name="Ferreira P."/>
            <person name="Findley K."/>
            <person name="Foster B."/>
            <person name="Gaskell J."/>
            <person name="Glotzer D."/>
            <person name="Gorecki P."/>
            <person name="Heitman J."/>
            <person name="Hesse C."/>
            <person name="Hori C."/>
            <person name="Igarashi K."/>
            <person name="Jurgens J.A."/>
            <person name="Kallen N."/>
            <person name="Kersten P."/>
            <person name="Kohler A."/>
            <person name="Kuees U."/>
            <person name="Kumar T.K.A."/>
            <person name="Kuo A."/>
            <person name="LaButti K."/>
            <person name="Larrondo L.F."/>
            <person name="Lindquist E."/>
            <person name="Ling A."/>
            <person name="Lombard V."/>
            <person name="Lucas S."/>
            <person name="Lundell T."/>
            <person name="Martin R."/>
            <person name="McLaughlin D.J."/>
            <person name="Morgenstern I."/>
            <person name="Morin E."/>
            <person name="Murat C."/>
            <person name="Nagy L.G."/>
            <person name="Nolan M."/>
            <person name="Ohm R.A."/>
            <person name="Patyshakuliyeva A."/>
            <person name="Rokas A."/>
            <person name="Ruiz-Duenas F.J."/>
            <person name="Sabat G."/>
            <person name="Salamov A."/>
            <person name="Samejima M."/>
            <person name="Schmutz J."/>
            <person name="Slot J.C."/>
            <person name="St John F."/>
            <person name="Stenlid J."/>
            <person name="Sun H."/>
            <person name="Sun S."/>
            <person name="Syed K."/>
            <person name="Tsang A."/>
            <person name="Wiebenga A."/>
            <person name="Young D."/>
            <person name="Pisabarro A."/>
            <person name="Eastwood D.C."/>
            <person name="Martin F."/>
            <person name="Cullen D."/>
            <person name="Grigoriev I.V."/>
            <person name="Hibbett D.S."/>
        </authorList>
    </citation>
    <scope>NUCLEOTIDE SEQUENCE [LARGE SCALE GENOMIC DNA]</scope>
    <source>
        <strain evidence="2 3">MD-104</strain>
    </source>
</reference>
<dbReference type="EMBL" id="KB468113">
    <property type="protein sequence ID" value="PCH41579.1"/>
    <property type="molecule type" value="Genomic_DNA"/>
</dbReference>
<sequence length="182" mass="19376">MANGIYEVSANADKELYRRNAFMRTLGLLGSWFCELVQCNRLSDSGTLSTQECASSPSTEAGDRAIDTDGPDMNPTWAPPRLPARQEKRAATHQIGADVDTTPSFAAASELPPSEPRLAATRSARTSAPSIAREITAALRLASPPREPQGAIYVRAYVPAASIIRHLDPRTGESASAKVAGP</sequence>
<gene>
    <name evidence="2" type="ORF">WOLCODRAFT_163218</name>
</gene>
<feature type="region of interest" description="Disordered" evidence="1">
    <location>
        <begin position="47"/>
        <end position="74"/>
    </location>
</feature>
<protein>
    <submittedName>
        <fullName evidence="2">Uncharacterized protein</fullName>
    </submittedName>
</protein>
<organism evidence="2 3">
    <name type="scientific">Wolfiporia cocos (strain MD-104)</name>
    <name type="common">Brown rot fungus</name>
    <dbReference type="NCBI Taxonomy" id="742152"/>
    <lineage>
        <taxon>Eukaryota</taxon>
        <taxon>Fungi</taxon>
        <taxon>Dikarya</taxon>
        <taxon>Basidiomycota</taxon>
        <taxon>Agaricomycotina</taxon>
        <taxon>Agaricomycetes</taxon>
        <taxon>Polyporales</taxon>
        <taxon>Phaeolaceae</taxon>
        <taxon>Wolfiporia</taxon>
    </lineage>
</organism>
<feature type="region of interest" description="Disordered" evidence="1">
    <location>
        <begin position="106"/>
        <end position="126"/>
    </location>
</feature>
<evidence type="ECO:0000256" key="1">
    <source>
        <dbReference type="SAM" id="MobiDB-lite"/>
    </source>
</evidence>
<evidence type="ECO:0000313" key="2">
    <source>
        <dbReference type="EMBL" id="PCH41579.1"/>
    </source>
</evidence>
<evidence type="ECO:0000313" key="3">
    <source>
        <dbReference type="Proteomes" id="UP000218811"/>
    </source>
</evidence>
<accession>A0A2H3JS11</accession>
<feature type="compositionally biased region" description="Polar residues" evidence="1">
    <location>
        <begin position="47"/>
        <end position="59"/>
    </location>
</feature>
<dbReference type="Proteomes" id="UP000218811">
    <property type="component" value="Unassembled WGS sequence"/>
</dbReference>
<name>A0A2H3JS11_WOLCO</name>
<proteinExistence type="predicted"/>
<keyword evidence="3" id="KW-1185">Reference proteome</keyword>
<dbReference type="AlphaFoldDB" id="A0A2H3JS11"/>